<gene>
    <name evidence="1" type="ORF">PBLR_20005</name>
</gene>
<evidence type="ECO:0000313" key="1">
    <source>
        <dbReference type="EMBL" id="SYX87661.1"/>
    </source>
</evidence>
<sequence length="51" mass="6110">MEAKYQKKSELYDELKEQLARSTAITTRLKPISEYEEECGAEKKRRTRFLI</sequence>
<proteinExistence type="predicted"/>
<dbReference type="EMBL" id="LS992241">
    <property type="protein sequence ID" value="SYX87661.1"/>
    <property type="molecule type" value="Genomic_DNA"/>
</dbReference>
<protein>
    <submittedName>
        <fullName evidence="1">Uncharacterized protein</fullName>
    </submittedName>
</protein>
<dbReference type="Proteomes" id="UP000304148">
    <property type="component" value="Chromosome"/>
</dbReference>
<dbReference type="AlphaFoldDB" id="A0A383RLV7"/>
<accession>A0A383RLV7</accession>
<evidence type="ECO:0000313" key="2">
    <source>
        <dbReference type="Proteomes" id="UP000304148"/>
    </source>
</evidence>
<organism evidence="1 2">
    <name type="scientific">Paenibacillus alvei</name>
    <name type="common">Bacillus alvei</name>
    <dbReference type="NCBI Taxonomy" id="44250"/>
    <lineage>
        <taxon>Bacteria</taxon>
        <taxon>Bacillati</taxon>
        <taxon>Bacillota</taxon>
        <taxon>Bacilli</taxon>
        <taxon>Bacillales</taxon>
        <taxon>Paenibacillaceae</taxon>
        <taxon>Paenibacillus</taxon>
    </lineage>
</organism>
<name>A0A383RLV7_PAEAL</name>
<reference evidence="2" key="1">
    <citation type="submission" date="2018-08" db="EMBL/GenBank/DDBJ databases">
        <authorList>
            <person name="Chevrot R."/>
        </authorList>
    </citation>
    <scope>NUCLEOTIDE SEQUENCE [LARGE SCALE GENOMIC DNA]</scope>
</reference>